<evidence type="ECO:0000313" key="3">
    <source>
        <dbReference type="Proteomes" id="UP000325787"/>
    </source>
</evidence>
<accession>A0A5Q0H2W9</accession>
<evidence type="ECO:0000313" key="2">
    <source>
        <dbReference type="EMBL" id="QFZ20566.1"/>
    </source>
</evidence>
<dbReference type="EMBL" id="CP034550">
    <property type="protein sequence ID" value="QFZ20566.1"/>
    <property type="molecule type" value="Genomic_DNA"/>
</dbReference>
<dbReference type="KEGG" id="ssyi:EKG83_26985"/>
<feature type="region of interest" description="Disordered" evidence="1">
    <location>
        <begin position="1"/>
        <end position="35"/>
    </location>
</feature>
<dbReference type="AlphaFoldDB" id="A0A5Q0H2W9"/>
<dbReference type="Proteomes" id="UP000325787">
    <property type="component" value="Chromosome"/>
</dbReference>
<dbReference type="RefSeq" id="WP_033435535.1">
    <property type="nucleotide sequence ID" value="NZ_CP034550.1"/>
</dbReference>
<name>A0A5Q0H2W9_SACSY</name>
<gene>
    <name evidence="2" type="ORF">EKG83_26985</name>
</gene>
<evidence type="ECO:0000256" key="1">
    <source>
        <dbReference type="SAM" id="MobiDB-lite"/>
    </source>
</evidence>
<proteinExistence type="predicted"/>
<protein>
    <submittedName>
        <fullName evidence="2">Uncharacterized protein</fullName>
    </submittedName>
</protein>
<reference evidence="3" key="1">
    <citation type="journal article" date="2021" name="Curr. Microbiol.">
        <title>Complete genome of nocamycin-producing strain Saccharothrix syringae NRRL B-16468 reveals the biosynthetic potential for secondary metabolites.</title>
        <authorList>
            <person name="Mo X."/>
            <person name="Yang S."/>
        </authorList>
    </citation>
    <scope>NUCLEOTIDE SEQUENCE [LARGE SCALE GENOMIC DNA]</scope>
    <source>
        <strain evidence="3">ATCC 51364 / DSM 43886 / JCM 6844 / KCTC 9398 / NBRC 14523 / NRRL B-16468 / INA 2240</strain>
    </source>
</reference>
<feature type="compositionally biased region" description="Polar residues" evidence="1">
    <location>
        <begin position="1"/>
        <end position="18"/>
    </location>
</feature>
<keyword evidence="3" id="KW-1185">Reference proteome</keyword>
<organism evidence="2 3">
    <name type="scientific">Saccharothrix syringae</name>
    <name type="common">Nocardiopsis syringae</name>
    <dbReference type="NCBI Taxonomy" id="103733"/>
    <lineage>
        <taxon>Bacteria</taxon>
        <taxon>Bacillati</taxon>
        <taxon>Actinomycetota</taxon>
        <taxon>Actinomycetes</taxon>
        <taxon>Pseudonocardiales</taxon>
        <taxon>Pseudonocardiaceae</taxon>
        <taxon>Saccharothrix</taxon>
    </lineage>
</organism>
<sequence>MSTNDTGLNDPTQASPRSRATDDHKRSGARKARTSSLGARWLITEGFDPLREFTRSGALLAVIGFAMLSKWSPQDVHALVALVLPALYLTGSGQKGTA</sequence>